<feature type="chain" id="PRO_5043719180" description="Copper transport protein" evidence="6">
    <location>
        <begin position="20"/>
        <end position="191"/>
    </location>
</feature>
<keyword evidence="8" id="KW-1185">Reference proteome</keyword>
<dbReference type="Proteomes" id="UP000762676">
    <property type="component" value="Unassembled WGS sequence"/>
</dbReference>
<organism evidence="7 8">
    <name type="scientific">Elysia marginata</name>
    <dbReference type="NCBI Taxonomy" id="1093978"/>
    <lineage>
        <taxon>Eukaryota</taxon>
        <taxon>Metazoa</taxon>
        <taxon>Spiralia</taxon>
        <taxon>Lophotrochozoa</taxon>
        <taxon>Mollusca</taxon>
        <taxon>Gastropoda</taxon>
        <taxon>Heterobranchia</taxon>
        <taxon>Euthyneura</taxon>
        <taxon>Panpulmonata</taxon>
        <taxon>Sacoglossa</taxon>
        <taxon>Placobranchoidea</taxon>
        <taxon>Plakobranchidae</taxon>
        <taxon>Elysia</taxon>
    </lineage>
</organism>
<proteinExistence type="inferred from homology"/>
<protein>
    <recommendedName>
        <fullName evidence="4">Copper transport protein</fullName>
    </recommendedName>
</protein>
<evidence type="ECO:0000256" key="4">
    <source>
        <dbReference type="RuleBase" id="RU367022"/>
    </source>
</evidence>
<sequence>LTWVCIAVVTLSSLQVALKFLSLRLNRKNSHDSRVQTRPPTMPSSENRHCHLDTDIDAKCNLDAAVDPCTAATSSASTSDAFRLNVVDSLDEDIHIHNESEETAKRSRTNPEAIPNKASAIPSVNHESGMYSCRHLVQTILHVFEVALTYCLMLLFMTFNLWVCLAVVLGAGLGHFLFAWSVGRPMVNRPK</sequence>
<evidence type="ECO:0000256" key="2">
    <source>
        <dbReference type="ARBA" id="ARBA00022989"/>
    </source>
</evidence>
<keyword evidence="4" id="KW-0813">Transport</keyword>
<dbReference type="PANTHER" id="PTHR12483:SF115">
    <property type="entry name" value="COPPER TRANSPORT PROTEIN"/>
    <property type="match status" value="1"/>
</dbReference>
<comment type="similarity">
    <text evidence="4">Belongs to the copper transporter (Ctr) (TC 1.A.56) family. SLC31A subfamily.</text>
</comment>
<feature type="non-terminal residue" evidence="7">
    <location>
        <position position="1"/>
    </location>
</feature>
<evidence type="ECO:0000313" key="7">
    <source>
        <dbReference type="EMBL" id="GFR62702.1"/>
    </source>
</evidence>
<feature type="transmembrane region" description="Helical" evidence="4">
    <location>
        <begin position="140"/>
        <end position="159"/>
    </location>
</feature>
<comment type="subcellular location">
    <subcellularLocation>
        <location evidence="4">Membrane</location>
        <topology evidence="4">Multi-pass membrane protein</topology>
    </subcellularLocation>
</comment>
<dbReference type="EMBL" id="BMAT01003805">
    <property type="protein sequence ID" value="GFR62702.1"/>
    <property type="molecule type" value="Genomic_DNA"/>
</dbReference>
<evidence type="ECO:0000313" key="8">
    <source>
        <dbReference type="Proteomes" id="UP000762676"/>
    </source>
</evidence>
<keyword evidence="4" id="KW-0186">Copper</keyword>
<keyword evidence="2 4" id="KW-1133">Transmembrane helix</keyword>
<feature type="signal peptide" evidence="6">
    <location>
        <begin position="1"/>
        <end position="19"/>
    </location>
</feature>
<evidence type="ECO:0000256" key="5">
    <source>
        <dbReference type="SAM" id="MobiDB-lite"/>
    </source>
</evidence>
<feature type="compositionally biased region" description="Polar residues" evidence="5">
    <location>
        <begin position="36"/>
        <end position="45"/>
    </location>
</feature>
<keyword evidence="4" id="KW-0406">Ion transport</keyword>
<evidence type="ECO:0000256" key="3">
    <source>
        <dbReference type="ARBA" id="ARBA00023136"/>
    </source>
</evidence>
<keyword evidence="4" id="KW-0187">Copper transport</keyword>
<keyword evidence="6" id="KW-0732">Signal</keyword>
<name>A0AAV4EPI5_9GAST</name>
<gene>
    <name evidence="7" type="ORF">ElyMa_001878000</name>
</gene>
<dbReference type="GO" id="GO:0005375">
    <property type="term" value="F:copper ion transmembrane transporter activity"/>
    <property type="evidence" value="ECO:0007669"/>
    <property type="project" value="UniProtKB-UniRule"/>
</dbReference>
<keyword evidence="3 4" id="KW-0472">Membrane</keyword>
<accession>A0AAV4EPI5</accession>
<evidence type="ECO:0000256" key="1">
    <source>
        <dbReference type="ARBA" id="ARBA00022692"/>
    </source>
</evidence>
<keyword evidence="1 4" id="KW-0812">Transmembrane</keyword>
<dbReference type="GO" id="GO:0016020">
    <property type="term" value="C:membrane"/>
    <property type="evidence" value="ECO:0007669"/>
    <property type="project" value="UniProtKB-SubCell"/>
</dbReference>
<dbReference type="PANTHER" id="PTHR12483">
    <property type="entry name" value="SOLUTE CARRIER FAMILY 31 COPPER TRANSPORTERS"/>
    <property type="match status" value="1"/>
</dbReference>
<dbReference type="InterPro" id="IPR007274">
    <property type="entry name" value="Cop_transporter"/>
</dbReference>
<evidence type="ECO:0000256" key="6">
    <source>
        <dbReference type="SAM" id="SignalP"/>
    </source>
</evidence>
<reference evidence="7 8" key="1">
    <citation type="journal article" date="2021" name="Elife">
        <title>Chloroplast acquisition without the gene transfer in kleptoplastic sea slugs, Plakobranchus ocellatus.</title>
        <authorList>
            <person name="Maeda T."/>
            <person name="Takahashi S."/>
            <person name="Yoshida T."/>
            <person name="Shimamura S."/>
            <person name="Takaki Y."/>
            <person name="Nagai Y."/>
            <person name="Toyoda A."/>
            <person name="Suzuki Y."/>
            <person name="Arimoto A."/>
            <person name="Ishii H."/>
            <person name="Satoh N."/>
            <person name="Nishiyama T."/>
            <person name="Hasebe M."/>
            <person name="Maruyama T."/>
            <person name="Minagawa J."/>
            <person name="Obokata J."/>
            <person name="Shigenobu S."/>
        </authorList>
    </citation>
    <scope>NUCLEOTIDE SEQUENCE [LARGE SCALE GENOMIC DNA]</scope>
</reference>
<dbReference type="AlphaFoldDB" id="A0AAV4EPI5"/>
<feature type="transmembrane region" description="Helical" evidence="4">
    <location>
        <begin position="165"/>
        <end position="183"/>
    </location>
</feature>
<feature type="region of interest" description="Disordered" evidence="5">
    <location>
        <begin position="29"/>
        <end position="49"/>
    </location>
</feature>
<comment type="caution">
    <text evidence="7">The sequence shown here is derived from an EMBL/GenBank/DDBJ whole genome shotgun (WGS) entry which is preliminary data.</text>
</comment>
<dbReference type="Pfam" id="PF04145">
    <property type="entry name" value="Ctr"/>
    <property type="match status" value="1"/>
</dbReference>